<comment type="subcellular location">
    <subcellularLocation>
        <location evidence="1">Membrane</location>
        <topology evidence="1">Multi-pass membrane protein</topology>
    </subcellularLocation>
</comment>
<feature type="transmembrane region" description="Helical" evidence="6">
    <location>
        <begin position="451"/>
        <end position="472"/>
    </location>
</feature>
<dbReference type="GeneID" id="98163202"/>
<evidence type="ECO:0000256" key="3">
    <source>
        <dbReference type="ARBA" id="ARBA00022692"/>
    </source>
</evidence>
<keyword evidence="9" id="KW-1185">Reference proteome</keyword>
<protein>
    <submittedName>
        <fullName evidence="8">General substrate transporter</fullName>
    </submittedName>
</protein>
<dbReference type="Proteomes" id="UP001610444">
    <property type="component" value="Unassembled WGS sequence"/>
</dbReference>
<comment type="similarity">
    <text evidence="2">Belongs to the major facilitator superfamily. Sugar transporter (TC 2.A.1.1) family.</text>
</comment>
<dbReference type="SUPFAM" id="SSF103473">
    <property type="entry name" value="MFS general substrate transporter"/>
    <property type="match status" value="1"/>
</dbReference>
<name>A0ABR4K9Y3_9EURO</name>
<proteinExistence type="inferred from homology"/>
<feature type="transmembrane region" description="Helical" evidence="6">
    <location>
        <begin position="287"/>
        <end position="309"/>
    </location>
</feature>
<keyword evidence="5 6" id="KW-0472">Membrane</keyword>
<evidence type="ECO:0000256" key="5">
    <source>
        <dbReference type="ARBA" id="ARBA00023136"/>
    </source>
</evidence>
<dbReference type="InterPro" id="IPR050360">
    <property type="entry name" value="MFS_Sugar_Transporters"/>
</dbReference>
<dbReference type="PANTHER" id="PTHR48022:SF3">
    <property type="entry name" value="HEXOSE TRANSPORTER PROTEIN (AFU_ORTHOLOGUE AFUA_8G04480)-RELATED"/>
    <property type="match status" value="1"/>
</dbReference>
<accession>A0ABR4K9Y3</accession>
<feature type="transmembrane region" description="Helical" evidence="6">
    <location>
        <begin position="383"/>
        <end position="403"/>
    </location>
</feature>
<evidence type="ECO:0000256" key="1">
    <source>
        <dbReference type="ARBA" id="ARBA00004141"/>
    </source>
</evidence>
<gene>
    <name evidence="8" type="ORF">BJX68DRAFT_276207</name>
</gene>
<feature type="domain" description="Major facilitator superfamily (MFS) profile" evidence="7">
    <location>
        <begin position="38"/>
        <end position="476"/>
    </location>
</feature>
<reference evidence="8 9" key="1">
    <citation type="submission" date="2024-07" db="EMBL/GenBank/DDBJ databases">
        <title>Section-level genome sequencing and comparative genomics of Aspergillus sections Usti and Cavernicolus.</title>
        <authorList>
            <consortium name="Lawrence Berkeley National Laboratory"/>
            <person name="Nybo J.L."/>
            <person name="Vesth T.C."/>
            <person name="Theobald S."/>
            <person name="Frisvad J.C."/>
            <person name="Larsen T.O."/>
            <person name="Kjaerboelling I."/>
            <person name="Rothschild-Mancinelli K."/>
            <person name="Lyhne E.K."/>
            <person name="Kogle M.E."/>
            <person name="Barry K."/>
            <person name="Clum A."/>
            <person name="Na H."/>
            <person name="Ledsgaard L."/>
            <person name="Lin J."/>
            <person name="Lipzen A."/>
            <person name="Kuo A."/>
            <person name="Riley R."/>
            <person name="Mondo S."/>
            <person name="LaButti K."/>
            <person name="Haridas S."/>
            <person name="Pangalinan J."/>
            <person name="Salamov A.A."/>
            <person name="Simmons B.A."/>
            <person name="Magnuson J.K."/>
            <person name="Chen J."/>
            <person name="Drula E."/>
            <person name="Henrissat B."/>
            <person name="Wiebenga A."/>
            <person name="Lubbers R.J."/>
            <person name="Gomes A.C."/>
            <person name="Macurrencykelacurrency M.R."/>
            <person name="Stajich J."/>
            <person name="Grigoriev I.V."/>
            <person name="Mortensen U.H."/>
            <person name="De vries R.P."/>
            <person name="Baker S.E."/>
            <person name="Andersen M.R."/>
        </authorList>
    </citation>
    <scope>NUCLEOTIDE SEQUENCE [LARGE SCALE GENOMIC DNA]</scope>
    <source>
        <strain evidence="8 9">CBS 756.74</strain>
    </source>
</reference>
<dbReference type="InterPro" id="IPR036259">
    <property type="entry name" value="MFS_trans_sf"/>
</dbReference>
<feature type="transmembrane region" description="Helical" evidence="6">
    <location>
        <begin position="329"/>
        <end position="346"/>
    </location>
</feature>
<feature type="transmembrane region" description="Helical" evidence="6">
    <location>
        <begin position="35"/>
        <end position="54"/>
    </location>
</feature>
<feature type="transmembrane region" description="Helical" evidence="6">
    <location>
        <begin position="107"/>
        <end position="125"/>
    </location>
</feature>
<dbReference type="RefSeq" id="XP_070898619.1">
    <property type="nucleotide sequence ID" value="XM_071048038.1"/>
</dbReference>
<evidence type="ECO:0000313" key="9">
    <source>
        <dbReference type="Proteomes" id="UP001610444"/>
    </source>
</evidence>
<feature type="transmembrane region" description="Helical" evidence="6">
    <location>
        <begin position="131"/>
        <end position="153"/>
    </location>
</feature>
<dbReference type="PANTHER" id="PTHR48022">
    <property type="entry name" value="PLASTIDIC GLUCOSE TRANSPORTER 4"/>
    <property type="match status" value="1"/>
</dbReference>
<dbReference type="Pfam" id="PF00083">
    <property type="entry name" value="Sugar_tr"/>
    <property type="match status" value="1"/>
</dbReference>
<dbReference type="EMBL" id="JBFXLR010000024">
    <property type="protein sequence ID" value="KAL2849084.1"/>
    <property type="molecule type" value="Genomic_DNA"/>
</dbReference>
<feature type="transmembrane region" description="Helical" evidence="6">
    <location>
        <begin position="197"/>
        <end position="217"/>
    </location>
</feature>
<feature type="transmembrane region" description="Helical" evidence="6">
    <location>
        <begin position="165"/>
        <end position="185"/>
    </location>
</feature>
<evidence type="ECO:0000313" key="8">
    <source>
        <dbReference type="EMBL" id="KAL2849084.1"/>
    </source>
</evidence>
<evidence type="ECO:0000256" key="6">
    <source>
        <dbReference type="SAM" id="Phobius"/>
    </source>
</evidence>
<organism evidence="8 9">
    <name type="scientific">Aspergillus pseudodeflectus</name>
    <dbReference type="NCBI Taxonomy" id="176178"/>
    <lineage>
        <taxon>Eukaryota</taxon>
        <taxon>Fungi</taxon>
        <taxon>Dikarya</taxon>
        <taxon>Ascomycota</taxon>
        <taxon>Pezizomycotina</taxon>
        <taxon>Eurotiomycetes</taxon>
        <taxon>Eurotiomycetidae</taxon>
        <taxon>Eurotiales</taxon>
        <taxon>Aspergillaceae</taxon>
        <taxon>Aspergillus</taxon>
        <taxon>Aspergillus subgen. Nidulantes</taxon>
    </lineage>
</organism>
<comment type="caution">
    <text evidence="8">The sequence shown here is derived from an EMBL/GenBank/DDBJ whole genome shotgun (WGS) entry which is preliminary data.</text>
</comment>
<keyword evidence="4 6" id="KW-1133">Transmembrane helix</keyword>
<sequence length="530" mass="59071">MGYKDIQKRSVGPELARLLPDDGIPFWRKKHLLRLNLSLFCLFLLSASDGYDGTLMNGLQALPHWQEFMDHPTGAWLGFVNAVTSLSAFVTYPIVAWCNNKIGRKKTLGINYFWIVLAVALQTAASNSTTFVLGRFFIGASASFTSGSAPILITETAYPTHRGILTALFNCGWHVGSLLGAWTIFGTRVIDNNWSWRIPSLLQCALPVIALVGFLAVPESPRWLASQERLEEARAFLIKYHANGDENSALVEFELREIVNSLALESQNRKSSSWLDMFRGRGNLHRSFITITLGVFAQWNGVGIVSYYLAPVLRSVGITSVSNQTMISGFLQLWNLILSLFAAFNVDRFGRRSLFLVSCFGMLASYIIISGLAGSFANTDNGPIGIAVIPFLFIYYGFYDIAFTPLLMAYPCEIWQYDLRAKGLALGMNSTRVALFFNTFVNPIILDAIAWKYYIAYCVILVIITITIWFWYPETNGYTLEEMAAIFDGERADEKITSGGTAAEADGKDVKTNIAHVEKAWSIGIYIRPI</sequence>
<dbReference type="Gene3D" id="1.20.1250.20">
    <property type="entry name" value="MFS general substrate transporter like domains"/>
    <property type="match status" value="1"/>
</dbReference>
<evidence type="ECO:0000259" key="7">
    <source>
        <dbReference type="PROSITE" id="PS50850"/>
    </source>
</evidence>
<keyword evidence="3 6" id="KW-0812">Transmembrane</keyword>
<dbReference type="InterPro" id="IPR020846">
    <property type="entry name" value="MFS_dom"/>
</dbReference>
<dbReference type="InterPro" id="IPR005828">
    <property type="entry name" value="MFS_sugar_transport-like"/>
</dbReference>
<feature type="transmembrane region" description="Helical" evidence="6">
    <location>
        <begin position="353"/>
        <end position="377"/>
    </location>
</feature>
<dbReference type="InterPro" id="IPR005829">
    <property type="entry name" value="Sugar_transporter_CS"/>
</dbReference>
<evidence type="ECO:0000256" key="4">
    <source>
        <dbReference type="ARBA" id="ARBA00022989"/>
    </source>
</evidence>
<evidence type="ECO:0000256" key="2">
    <source>
        <dbReference type="ARBA" id="ARBA00010992"/>
    </source>
</evidence>
<dbReference type="PROSITE" id="PS00216">
    <property type="entry name" value="SUGAR_TRANSPORT_1"/>
    <property type="match status" value="1"/>
</dbReference>
<dbReference type="PROSITE" id="PS50850">
    <property type="entry name" value="MFS"/>
    <property type="match status" value="1"/>
</dbReference>
<feature type="transmembrane region" description="Helical" evidence="6">
    <location>
        <begin position="74"/>
        <end position="95"/>
    </location>
</feature>